<evidence type="ECO:0000313" key="3">
    <source>
        <dbReference type="EMBL" id="BAT28691.1"/>
    </source>
</evidence>
<keyword evidence="1" id="KW-1133">Transmembrane helix</keyword>
<dbReference type="InterPro" id="IPR025902">
    <property type="entry name" value="LssY-like-C_dom"/>
</dbReference>
<organism evidence="3">
    <name type="scientific">Aureimonas frigidaquae</name>
    <dbReference type="NCBI Taxonomy" id="424757"/>
    <lineage>
        <taxon>Bacteria</taxon>
        <taxon>Pseudomonadati</taxon>
        <taxon>Pseudomonadota</taxon>
        <taxon>Alphaproteobacteria</taxon>
        <taxon>Hyphomicrobiales</taxon>
        <taxon>Aurantimonadaceae</taxon>
        <taxon>Aureimonas</taxon>
    </lineage>
</organism>
<reference evidence="3" key="1">
    <citation type="journal article" date="2015" name="Proc. Natl. Acad. Sci. U.S.A.">
        <title>Bacterial clade with the ribosomal RNA operon on a small plasmid rather than the chromosome.</title>
        <authorList>
            <person name="Anda M."/>
            <person name="Ohtsubo Y."/>
            <person name="Okubo T."/>
            <person name="Sugawara M."/>
            <person name="Nagata Y."/>
            <person name="Tsuda M."/>
            <person name="Minamisawa K."/>
            <person name="Mitsui H."/>
        </authorList>
    </citation>
    <scope>NUCLEOTIDE SEQUENCE</scope>
    <source>
        <strain evidence="3">JCM 14755</strain>
    </source>
</reference>
<dbReference type="EMBL" id="LC066377">
    <property type="protein sequence ID" value="BAT28691.1"/>
    <property type="molecule type" value="Genomic_DNA"/>
</dbReference>
<keyword evidence="1" id="KW-0472">Membrane</keyword>
<proteinExistence type="predicted"/>
<name>A0A0P0Z421_9HYPH</name>
<dbReference type="AlphaFoldDB" id="A0A0P0Z421"/>
<feature type="transmembrane region" description="Helical" evidence="1">
    <location>
        <begin position="36"/>
        <end position="62"/>
    </location>
</feature>
<dbReference type="Pfam" id="PF14067">
    <property type="entry name" value="LssY_C"/>
    <property type="match status" value="1"/>
</dbReference>
<accession>A0A0P0Z421</accession>
<dbReference type="RefSeq" id="WP_062225743.1">
    <property type="nucleotide sequence ID" value="NZ_BBWR01000002.1"/>
</dbReference>
<feature type="domain" description="LssY-like C-terminal" evidence="2">
    <location>
        <begin position="68"/>
        <end position="259"/>
    </location>
</feature>
<sequence length="267" mass="29631">MSRTTRWIQRFLFLTFAAAALWFVVTQVFDRMDQRLPVFLALIGTYAVAAYLVLPITIHAALAITRRNRIPRVTRAGDGLPADPVNIVLAGSQEALTAAFLRAGWTKADRLSWRSGWHMVTAFIGNKPYEAAPFSALYLFGRHQDIGFQQDIGASPRKRHHVRFWAADADPDAADRSVLYWFTRQAIDPVRAHVWVGAGTKDLGFGLQSLTFQISHRVDRDADAERDHILASLEAVGAVTAPVLVDAGAVPHSHFVTDGRIVHARLT</sequence>
<protein>
    <recommendedName>
        <fullName evidence="2">LssY-like C-terminal domain-containing protein</fullName>
    </recommendedName>
</protein>
<keyword evidence="1" id="KW-0812">Transmembrane</keyword>
<evidence type="ECO:0000256" key="1">
    <source>
        <dbReference type="SAM" id="Phobius"/>
    </source>
</evidence>
<evidence type="ECO:0000259" key="2">
    <source>
        <dbReference type="Pfam" id="PF14067"/>
    </source>
</evidence>
<dbReference type="OrthoDB" id="3725455at2"/>